<evidence type="ECO:0000313" key="2">
    <source>
        <dbReference type="Proteomes" id="UP001241169"/>
    </source>
</evidence>
<dbReference type="RefSeq" id="XP_060355685.1">
    <property type="nucleotide sequence ID" value="XM_060484828.1"/>
</dbReference>
<dbReference type="Proteomes" id="UP001241169">
    <property type="component" value="Unassembled WGS sequence"/>
</dbReference>
<dbReference type="GeneID" id="85368727"/>
<sequence>WVLVVTCIKQQSRWIRRLPTLGAVRPICRGDLGIFPGKFGQSAPPPPRPETPMSAAAQLHFPRW</sequence>
<keyword evidence="2" id="KW-1185">Reference proteome</keyword>
<accession>A0ABQ9T459</accession>
<comment type="caution">
    <text evidence="1">The sequence shown here is derived from an EMBL/GenBank/DDBJ whole genome shotgun (WGS) entry which is preliminary data.</text>
</comment>
<proteinExistence type="predicted"/>
<feature type="non-terminal residue" evidence="1">
    <location>
        <position position="1"/>
    </location>
</feature>
<evidence type="ECO:0000313" key="1">
    <source>
        <dbReference type="EMBL" id="KAK1546570.1"/>
    </source>
</evidence>
<reference evidence="1 2" key="1">
    <citation type="submission" date="2016-10" db="EMBL/GenBank/DDBJ databases">
        <title>The genome sequence of Colletotrichum fioriniae PJ7.</title>
        <authorList>
            <person name="Baroncelli R."/>
        </authorList>
    </citation>
    <scope>NUCLEOTIDE SEQUENCE [LARGE SCALE GENOMIC DNA]</scope>
    <source>
        <strain evidence="1 2">IMI 384185</strain>
    </source>
</reference>
<protein>
    <submittedName>
        <fullName evidence="1">Uncharacterized protein</fullName>
    </submittedName>
</protein>
<dbReference type="EMBL" id="MOPA01000001">
    <property type="protein sequence ID" value="KAK1546570.1"/>
    <property type="molecule type" value="Genomic_DNA"/>
</dbReference>
<name>A0ABQ9T459_9PEZI</name>
<organism evidence="1 2">
    <name type="scientific">Colletotrichum paranaense</name>
    <dbReference type="NCBI Taxonomy" id="1914294"/>
    <lineage>
        <taxon>Eukaryota</taxon>
        <taxon>Fungi</taxon>
        <taxon>Dikarya</taxon>
        <taxon>Ascomycota</taxon>
        <taxon>Pezizomycotina</taxon>
        <taxon>Sordariomycetes</taxon>
        <taxon>Hypocreomycetidae</taxon>
        <taxon>Glomerellales</taxon>
        <taxon>Glomerellaceae</taxon>
        <taxon>Colletotrichum</taxon>
        <taxon>Colletotrichum acutatum species complex</taxon>
    </lineage>
</organism>
<gene>
    <name evidence="1" type="ORF">CPAR01_00537</name>
</gene>